<dbReference type="PROSITE" id="PS50059">
    <property type="entry name" value="FKBP_PPIASE"/>
    <property type="match status" value="1"/>
</dbReference>
<dbReference type="KEGG" id="mpp:MICPUCDRAFT_53753"/>
<evidence type="ECO:0000313" key="3">
    <source>
        <dbReference type="EMBL" id="EEH51550.1"/>
    </source>
</evidence>
<dbReference type="GeneID" id="9689563"/>
<dbReference type="OrthoDB" id="498507at2759"/>
<evidence type="ECO:0000313" key="4">
    <source>
        <dbReference type="Proteomes" id="UP000001876"/>
    </source>
</evidence>
<keyword evidence="1" id="KW-0413">Isomerase</keyword>
<proteinExistence type="predicted"/>
<dbReference type="STRING" id="564608.C1N7M2"/>
<keyword evidence="4" id="KW-1185">Reference proteome</keyword>
<dbReference type="eggNOG" id="KOG0552">
    <property type="taxonomic scope" value="Eukaryota"/>
</dbReference>
<accession>C1N7M2</accession>
<dbReference type="GO" id="GO:0003755">
    <property type="term" value="F:peptidyl-prolyl cis-trans isomerase activity"/>
    <property type="evidence" value="ECO:0007669"/>
    <property type="project" value="UniProtKB-KW"/>
</dbReference>
<dbReference type="SUPFAM" id="SSF54534">
    <property type="entry name" value="FKBP-like"/>
    <property type="match status" value="1"/>
</dbReference>
<dbReference type="RefSeq" id="XP_003063928.1">
    <property type="nucleotide sequence ID" value="XM_003063882.1"/>
</dbReference>
<dbReference type="GO" id="GO:0009507">
    <property type="term" value="C:chloroplast"/>
    <property type="evidence" value="ECO:0007669"/>
    <property type="project" value="TreeGrafter"/>
</dbReference>
<dbReference type="InterPro" id="IPR053111">
    <property type="entry name" value="Chloro_FKBP-type_PPIase"/>
</dbReference>
<organism evidence="4">
    <name type="scientific">Micromonas pusilla (strain CCMP1545)</name>
    <name type="common">Picoplanktonic green alga</name>
    <dbReference type="NCBI Taxonomy" id="564608"/>
    <lineage>
        <taxon>Eukaryota</taxon>
        <taxon>Viridiplantae</taxon>
        <taxon>Chlorophyta</taxon>
        <taxon>Mamiellophyceae</taxon>
        <taxon>Mamiellales</taxon>
        <taxon>Mamiellaceae</taxon>
        <taxon>Micromonas</taxon>
    </lineage>
</organism>
<keyword evidence="1" id="KW-0697">Rotamase</keyword>
<dbReference type="EMBL" id="GG663750">
    <property type="protein sequence ID" value="EEH51550.1"/>
    <property type="molecule type" value="Genomic_DNA"/>
</dbReference>
<dbReference type="Proteomes" id="UP000001876">
    <property type="component" value="Unassembled WGS sequence"/>
</dbReference>
<feature type="domain" description="PPIase FKBP-type" evidence="2">
    <location>
        <begin position="73"/>
        <end position="152"/>
    </location>
</feature>
<protein>
    <recommendedName>
        <fullName evidence="1">peptidylprolyl isomerase</fullName>
        <ecNumber evidence="1">5.2.1.8</ecNumber>
    </recommendedName>
</protein>
<dbReference type="Pfam" id="PF00254">
    <property type="entry name" value="FKBP_C"/>
    <property type="match status" value="1"/>
</dbReference>
<dbReference type="AlphaFoldDB" id="C1N7M2"/>
<dbReference type="PANTHER" id="PTHR47598:SF1">
    <property type="entry name" value="PEPTIDYL-PROLYL CIS-TRANS ISOMERASE FKBP17-2, CHLOROPLASTIC"/>
    <property type="match status" value="1"/>
</dbReference>
<evidence type="ECO:0000256" key="1">
    <source>
        <dbReference type="PROSITE-ProRule" id="PRU00277"/>
    </source>
</evidence>
<gene>
    <name evidence="3" type="ORF">MICPUCDRAFT_53753</name>
</gene>
<dbReference type="InterPro" id="IPR046357">
    <property type="entry name" value="PPIase_dom_sf"/>
</dbReference>
<evidence type="ECO:0000259" key="2">
    <source>
        <dbReference type="PROSITE" id="PS50059"/>
    </source>
</evidence>
<dbReference type="Gene3D" id="3.10.50.40">
    <property type="match status" value="1"/>
</dbReference>
<name>C1N7M2_MICPC</name>
<dbReference type="EC" id="5.2.1.8" evidence="1"/>
<reference evidence="3 4" key="1">
    <citation type="journal article" date="2009" name="Science">
        <title>Green evolution and dynamic adaptations revealed by genomes of the marine picoeukaryotes Micromonas.</title>
        <authorList>
            <person name="Worden A.Z."/>
            <person name="Lee J.H."/>
            <person name="Mock T."/>
            <person name="Rouze P."/>
            <person name="Simmons M.P."/>
            <person name="Aerts A.L."/>
            <person name="Allen A.E."/>
            <person name="Cuvelier M.L."/>
            <person name="Derelle E."/>
            <person name="Everett M.V."/>
            <person name="Foulon E."/>
            <person name="Grimwood J."/>
            <person name="Gundlach H."/>
            <person name="Henrissat B."/>
            <person name="Napoli C."/>
            <person name="McDonald S.M."/>
            <person name="Parker M.S."/>
            <person name="Rombauts S."/>
            <person name="Salamov A."/>
            <person name="Von Dassow P."/>
            <person name="Badger J.H."/>
            <person name="Coutinho P.M."/>
            <person name="Demir E."/>
            <person name="Dubchak I."/>
            <person name="Gentemann C."/>
            <person name="Eikrem W."/>
            <person name="Gready J.E."/>
            <person name="John U."/>
            <person name="Lanier W."/>
            <person name="Lindquist E.A."/>
            <person name="Lucas S."/>
            <person name="Mayer K.F."/>
            <person name="Moreau H."/>
            <person name="Not F."/>
            <person name="Otillar R."/>
            <person name="Panaud O."/>
            <person name="Pangilinan J."/>
            <person name="Paulsen I."/>
            <person name="Piegu B."/>
            <person name="Poliakov A."/>
            <person name="Robbens S."/>
            <person name="Schmutz J."/>
            <person name="Toulza E."/>
            <person name="Wyss T."/>
            <person name="Zelensky A."/>
            <person name="Zhou K."/>
            <person name="Armbrust E.V."/>
            <person name="Bhattacharya D."/>
            <person name="Goodenough U.W."/>
            <person name="Van de Peer Y."/>
            <person name="Grigoriev I.V."/>
        </authorList>
    </citation>
    <scope>NUCLEOTIDE SEQUENCE [LARGE SCALE GENOMIC DNA]</scope>
    <source>
        <strain evidence="3 4">CCMP1545</strain>
    </source>
</reference>
<dbReference type="PANTHER" id="PTHR47598">
    <property type="entry name" value="PEPTIDYL-PROLYL CIS-TRANS ISOMERASE FKBP17-2, CHLOROPLASTIC"/>
    <property type="match status" value="1"/>
</dbReference>
<sequence>MPSANHRSSEQLKTRREVREAVEGTTAVAEAKRVEVATESGLRYVDIVVGGGDAPKNGYLLAADVVATVVGDGDEARSHPSHWFPYDPNDPEVVVLDTKKTRRPLIFAFGKPTGPITRGVMEGVSTMRQGGVRVMTVPANVGFGSEGATVRN</sequence>
<dbReference type="InterPro" id="IPR001179">
    <property type="entry name" value="PPIase_FKBP_dom"/>
</dbReference>
<comment type="catalytic activity">
    <reaction evidence="1">
        <text>[protein]-peptidylproline (omega=180) = [protein]-peptidylproline (omega=0)</text>
        <dbReference type="Rhea" id="RHEA:16237"/>
        <dbReference type="Rhea" id="RHEA-COMP:10747"/>
        <dbReference type="Rhea" id="RHEA-COMP:10748"/>
        <dbReference type="ChEBI" id="CHEBI:83833"/>
        <dbReference type="ChEBI" id="CHEBI:83834"/>
        <dbReference type="EC" id="5.2.1.8"/>
    </reaction>
</comment>